<dbReference type="Pfam" id="PF01988">
    <property type="entry name" value="VIT1"/>
    <property type="match status" value="1"/>
</dbReference>
<dbReference type="EMBL" id="BBLT01000001">
    <property type="protein sequence ID" value="GAL83562.1"/>
    <property type="molecule type" value="Genomic_DNA"/>
</dbReference>
<feature type="transmembrane region" description="Helical" evidence="5">
    <location>
        <begin position="30"/>
        <end position="56"/>
    </location>
</feature>
<protein>
    <recommendedName>
        <fullName evidence="8">Integral membrane protein</fullName>
    </recommendedName>
</protein>
<evidence type="ECO:0000256" key="1">
    <source>
        <dbReference type="ARBA" id="ARBA00004127"/>
    </source>
</evidence>
<keyword evidence="3 5" id="KW-1133">Transmembrane helix</keyword>
<comment type="subcellular location">
    <subcellularLocation>
        <location evidence="1">Endomembrane system</location>
        <topology evidence="1">Multi-pass membrane protein</topology>
    </subcellularLocation>
</comment>
<evidence type="ECO:0000256" key="5">
    <source>
        <dbReference type="SAM" id="Phobius"/>
    </source>
</evidence>
<dbReference type="OrthoDB" id="9781619at2"/>
<dbReference type="STRING" id="153721.MYP_789"/>
<keyword evidence="4 5" id="KW-0472">Membrane</keyword>
<dbReference type="RefSeq" id="WP_156140287.1">
    <property type="nucleotide sequence ID" value="NZ_BBLT01000001.1"/>
</dbReference>
<comment type="caution">
    <text evidence="6">The sequence shown here is derived from an EMBL/GenBank/DDBJ whole genome shotgun (WGS) entry which is preliminary data.</text>
</comment>
<evidence type="ECO:0000256" key="4">
    <source>
        <dbReference type="ARBA" id="ARBA00023136"/>
    </source>
</evidence>
<name>A0A098LAT9_9BACT</name>
<evidence type="ECO:0008006" key="8">
    <source>
        <dbReference type="Google" id="ProtNLM"/>
    </source>
</evidence>
<evidence type="ECO:0000256" key="3">
    <source>
        <dbReference type="ARBA" id="ARBA00022989"/>
    </source>
</evidence>
<feature type="transmembrane region" description="Helical" evidence="5">
    <location>
        <begin position="217"/>
        <end position="235"/>
    </location>
</feature>
<evidence type="ECO:0000313" key="6">
    <source>
        <dbReference type="EMBL" id="GAL83562.1"/>
    </source>
</evidence>
<evidence type="ECO:0000313" key="7">
    <source>
        <dbReference type="Proteomes" id="UP000030185"/>
    </source>
</evidence>
<proteinExistence type="predicted"/>
<dbReference type="AlphaFoldDB" id="A0A098LAT9"/>
<dbReference type="GO" id="GO:0005384">
    <property type="term" value="F:manganese ion transmembrane transporter activity"/>
    <property type="evidence" value="ECO:0007669"/>
    <property type="project" value="InterPro"/>
</dbReference>
<feature type="transmembrane region" description="Helical" evidence="5">
    <location>
        <begin position="184"/>
        <end position="205"/>
    </location>
</feature>
<dbReference type="InterPro" id="IPR008217">
    <property type="entry name" value="Ccc1_fam"/>
</dbReference>
<organism evidence="6 7">
    <name type="scientific">Sporocytophaga myxococcoides</name>
    <dbReference type="NCBI Taxonomy" id="153721"/>
    <lineage>
        <taxon>Bacteria</taxon>
        <taxon>Pseudomonadati</taxon>
        <taxon>Bacteroidota</taxon>
        <taxon>Cytophagia</taxon>
        <taxon>Cytophagales</taxon>
        <taxon>Cytophagaceae</taxon>
        <taxon>Sporocytophaga</taxon>
    </lineage>
</organism>
<keyword evidence="2 5" id="KW-0812">Transmembrane</keyword>
<gene>
    <name evidence="6" type="ORF">MYP_789</name>
</gene>
<dbReference type="GO" id="GO:0030026">
    <property type="term" value="P:intracellular manganese ion homeostasis"/>
    <property type="evidence" value="ECO:0007669"/>
    <property type="project" value="InterPro"/>
</dbReference>
<dbReference type="Proteomes" id="UP000030185">
    <property type="component" value="Unassembled WGS sequence"/>
</dbReference>
<accession>A0A098LAT9</accession>
<dbReference type="eggNOG" id="COG1814">
    <property type="taxonomic scope" value="Bacteria"/>
</dbReference>
<dbReference type="GO" id="GO:0012505">
    <property type="term" value="C:endomembrane system"/>
    <property type="evidence" value="ECO:0007669"/>
    <property type="project" value="UniProtKB-SubCell"/>
</dbReference>
<sequence length="240" mass="26672">MEDKLHSDGNILFFNKDYISEFIYGGIDGAITTFAVVAGAAGANLSISVVIILGFANLIADGFSMSVGNYFSTKAEQDTYEKNKAVEYWEIENMREKEIEEIREIYQKKGFEGELLNRVVEVIISNKDVWVDTMMKEELEMSRDERTPFKTAGMTFLSFVTIGLIPLLAYLFAILNILEPSNLFLVSCILTGIALAIVGSFKSIVTNKNKLVGIMETLFLGGIAAFLAYYVGAVLEKIFT</sequence>
<evidence type="ECO:0000256" key="2">
    <source>
        <dbReference type="ARBA" id="ARBA00022692"/>
    </source>
</evidence>
<feature type="transmembrane region" description="Helical" evidence="5">
    <location>
        <begin position="156"/>
        <end position="178"/>
    </location>
</feature>
<dbReference type="PANTHER" id="PTHR31851">
    <property type="entry name" value="FE(2+)/MN(2+) TRANSPORTER PCL1"/>
    <property type="match status" value="1"/>
</dbReference>
<reference evidence="6 7" key="1">
    <citation type="submission" date="2014-09" db="EMBL/GenBank/DDBJ databases">
        <title>Sporocytophaga myxococcoides PG-01 genome sequencing.</title>
        <authorList>
            <person name="Liu L."/>
            <person name="Gao P.J."/>
            <person name="Chen G.J."/>
            <person name="Wang L.S."/>
        </authorList>
    </citation>
    <scope>NUCLEOTIDE SEQUENCE [LARGE SCALE GENOMIC DNA]</scope>
    <source>
        <strain evidence="6 7">PG-01</strain>
    </source>
</reference>
<keyword evidence="7" id="KW-1185">Reference proteome</keyword>